<comment type="caution">
    <text evidence="2">The sequence shown here is derived from an EMBL/GenBank/DDBJ whole genome shotgun (WGS) entry which is preliminary data.</text>
</comment>
<keyword evidence="1" id="KW-0732">Signal</keyword>
<name>A0A6A4P168_LUPAL</name>
<gene>
    <name evidence="2" type="ORF">Lalb_Chr17g0337771</name>
</gene>
<keyword evidence="3" id="KW-1185">Reference proteome</keyword>
<dbReference type="AlphaFoldDB" id="A0A6A4P168"/>
<dbReference type="EMBL" id="WOCE01000017">
    <property type="protein sequence ID" value="KAE9595342.1"/>
    <property type="molecule type" value="Genomic_DNA"/>
</dbReference>
<protein>
    <submittedName>
        <fullName evidence="2">Uncharacterized protein</fullName>
    </submittedName>
</protein>
<feature type="signal peptide" evidence="1">
    <location>
        <begin position="1"/>
        <end position="23"/>
    </location>
</feature>
<evidence type="ECO:0000313" key="2">
    <source>
        <dbReference type="EMBL" id="KAE9595342.1"/>
    </source>
</evidence>
<proteinExistence type="predicted"/>
<reference evidence="3" key="1">
    <citation type="journal article" date="2020" name="Nat. Commun.">
        <title>Genome sequence of the cluster root forming white lupin.</title>
        <authorList>
            <person name="Hufnagel B."/>
            <person name="Marques A."/>
            <person name="Soriano A."/>
            <person name="Marques L."/>
            <person name="Divol F."/>
            <person name="Doumas P."/>
            <person name="Sallet E."/>
            <person name="Mancinotti D."/>
            <person name="Carrere S."/>
            <person name="Marande W."/>
            <person name="Arribat S."/>
            <person name="Keller J."/>
            <person name="Huneau C."/>
            <person name="Blein T."/>
            <person name="Aime D."/>
            <person name="Laguerre M."/>
            <person name="Taylor J."/>
            <person name="Schubert V."/>
            <person name="Nelson M."/>
            <person name="Geu-Flores F."/>
            <person name="Crespi M."/>
            <person name="Gallardo-Guerrero K."/>
            <person name="Delaux P.-M."/>
            <person name="Salse J."/>
            <person name="Berges H."/>
            <person name="Guyot R."/>
            <person name="Gouzy J."/>
            <person name="Peret B."/>
        </authorList>
    </citation>
    <scope>NUCLEOTIDE SEQUENCE [LARGE SCALE GENOMIC DNA]</scope>
    <source>
        <strain evidence="3">cv. Amiga</strain>
    </source>
</reference>
<dbReference type="Proteomes" id="UP000447434">
    <property type="component" value="Chromosome 17"/>
</dbReference>
<organism evidence="2 3">
    <name type="scientific">Lupinus albus</name>
    <name type="common">White lupine</name>
    <name type="synonym">Lupinus termis</name>
    <dbReference type="NCBI Taxonomy" id="3870"/>
    <lineage>
        <taxon>Eukaryota</taxon>
        <taxon>Viridiplantae</taxon>
        <taxon>Streptophyta</taxon>
        <taxon>Embryophyta</taxon>
        <taxon>Tracheophyta</taxon>
        <taxon>Spermatophyta</taxon>
        <taxon>Magnoliopsida</taxon>
        <taxon>eudicotyledons</taxon>
        <taxon>Gunneridae</taxon>
        <taxon>Pentapetalae</taxon>
        <taxon>rosids</taxon>
        <taxon>fabids</taxon>
        <taxon>Fabales</taxon>
        <taxon>Fabaceae</taxon>
        <taxon>Papilionoideae</taxon>
        <taxon>50 kb inversion clade</taxon>
        <taxon>genistoids sensu lato</taxon>
        <taxon>core genistoids</taxon>
        <taxon>Genisteae</taxon>
        <taxon>Lupinus</taxon>
    </lineage>
</organism>
<sequence>MLFISITLYWVLGEGFLLASTTALLSKESLGGSIENFHNDLAPYLKSRTESGRVAFAGVLGDCS</sequence>
<evidence type="ECO:0000313" key="3">
    <source>
        <dbReference type="Proteomes" id="UP000447434"/>
    </source>
</evidence>
<evidence type="ECO:0000256" key="1">
    <source>
        <dbReference type="SAM" id="SignalP"/>
    </source>
</evidence>
<accession>A0A6A4P168</accession>
<feature type="chain" id="PRO_5025512113" evidence="1">
    <location>
        <begin position="24"/>
        <end position="64"/>
    </location>
</feature>